<dbReference type="Pfam" id="PF00226">
    <property type="entry name" value="DnaJ"/>
    <property type="match status" value="1"/>
</dbReference>
<evidence type="ECO:0000313" key="4">
    <source>
        <dbReference type="Proteomes" id="UP000193411"/>
    </source>
</evidence>
<feature type="compositionally biased region" description="Basic and acidic residues" evidence="1">
    <location>
        <begin position="76"/>
        <end position="86"/>
    </location>
</feature>
<dbReference type="PANTHER" id="PTHR44924">
    <property type="entry name" value="DNAJ SUBFAMILY A MEMBER 2"/>
    <property type="match status" value="1"/>
</dbReference>
<gene>
    <name evidence="3" type="ORF">BCR44DRAFT_1513595</name>
</gene>
<dbReference type="SMART" id="SM00271">
    <property type="entry name" value="DnaJ"/>
    <property type="match status" value="1"/>
</dbReference>
<dbReference type="PROSITE" id="PS50076">
    <property type="entry name" value="DNAJ_2"/>
    <property type="match status" value="1"/>
</dbReference>
<dbReference type="PRINTS" id="PR00625">
    <property type="entry name" value="JDOMAIN"/>
</dbReference>
<dbReference type="SUPFAM" id="SSF46565">
    <property type="entry name" value="Chaperone J-domain"/>
    <property type="match status" value="1"/>
</dbReference>
<comment type="caution">
    <text evidence="3">The sequence shown here is derived from an EMBL/GenBank/DDBJ whole genome shotgun (WGS) entry which is preliminary data.</text>
</comment>
<dbReference type="InterPro" id="IPR001623">
    <property type="entry name" value="DnaJ_domain"/>
</dbReference>
<dbReference type="InterPro" id="IPR036869">
    <property type="entry name" value="J_dom_sf"/>
</dbReference>
<feature type="region of interest" description="Disordered" evidence="1">
    <location>
        <begin position="76"/>
        <end position="99"/>
    </location>
</feature>
<dbReference type="OrthoDB" id="552049at2759"/>
<evidence type="ECO:0000256" key="1">
    <source>
        <dbReference type="SAM" id="MobiDB-lite"/>
    </source>
</evidence>
<evidence type="ECO:0000259" key="2">
    <source>
        <dbReference type="PROSITE" id="PS50076"/>
    </source>
</evidence>
<reference evidence="3 4" key="1">
    <citation type="submission" date="2016-07" db="EMBL/GenBank/DDBJ databases">
        <title>Pervasive Adenine N6-methylation of Active Genes in Fungi.</title>
        <authorList>
            <consortium name="DOE Joint Genome Institute"/>
            <person name="Mondo S.J."/>
            <person name="Dannebaum R.O."/>
            <person name="Kuo R.C."/>
            <person name="Labutti K."/>
            <person name="Haridas S."/>
            <person name="Kuo A."/>
            <person name="Salamov A."/>
            <person name="Ahrendt S.R."/>
            <person name="Lipzen A."/>
            <person name="Sullivan W."/>
            <person name="Andreopoulos W.B."/>
            <person name="Clum A."/>
            <person name="Lindquist E."/>
            <person name="Daum C."/>
            <person name="Ramamoorthy G.K."/>
            <person name="Gryganskyi A."/>
            <person name="Culley D."/>
            <person name="Magnuson J.K."/>
            <person name="James T.Y."/>
            <person name="O'Malley M.A."/>
            <person name="Stajich J.E."/>
            <person name="Spatafora J.W."/>
            <person name="Visel A."/>
            <person name="Grigoriev I.V."/>
        </authorList>
    </citation>
    <scope>NUCLEOTIDE SEQUENCE [LARGE SCALE GENOMIC DNA]</scope>
    <source>
        <strain evidence="3 4">PL171</strain>
    </source>
</reference>
<dbReference type="PANTHER" id="PTHR44924:SF1">
    <property type="entry name" value="DNAJ SUBFAMILY A MEMBER 2"/>
    <property type="match status" value="1"/>
</dbReference>
<protein>
    <submittedName>
        <fullName evidence="3">X-domain of DnaJ-containing-domain-containing protein</fullName>
    </submittedName>
</protein>
<keyword evidence="4" id="KW-1185">Reference proteome</keyword>
<dbReference type="InterPro" id="IPR026894">
    <property type="entry name" value="DnaJ_X"/>
</dbReference>
<sequence length="439" mass="48284">MSSSSTSTGVGAIPIIHSRKPVTTLRIACESCKLQIEFQKPTSDHPDLAGTKWSSLQNTVGVRCWSCNAITHVDMQGRPKASDASERASPFGSRSLGTDENPASMAYYDELGVSATATAGEIKKAYYQLAMKYHPDKNGGDADAAERVQRISEAYQVLSDPKLRKQYNQFGKDDAGPEGGFVDPSSFFKAQFGGDRFVDIIGEISIAEDFKHAIETIDDDDKLTPEERAKRDAAQTEEKQRAREARVAKLVSNLIHKLSILTETDMDEKATKAFEQIVKMEADELKEESYGVELLHATGYTYTLKAKQYLAGSSFGSYWHSMAEKAHVVSETVSTFKSAIDLQRSFSQLSEADKKGMAREEREKLEEAAAMRGLEALWKGSKMEVQSVLREVCDRVLGDKALSKEQARRRAVALKIVGQTYQAVPAKVEPSAPVSAGSK</sequence>
<dbReference type="Proteomes" id="UP000193411">
    <property type="component" value="Unassembled WGS sequence"/>
</dbReference>
<accession>A0A1Y2HKN1</accession>
<proteinExistence type="predicted"/>
<feature type="domain" description="J" evidence="2">
    <location>
        <begin position="106"/>
        <end position="171"/>
    </location>
</feature>
<dbReference type="STRING" id="765915.A0A1Y2HKN1"/>
<name>A0A1Y2HKN1_9FUNG</name>
<dbReference type="Pfam" id="PF14308">
    <property type="entry name" value="DnaJ-X"/>
    <property type="match status" value="1"/>
</dbReference>
<dbReference type="EMBL" id="MCFL01000024">
    <property type="protein sequence ID" value="ORZ35157.1"/>
    <property type="molecule type" value="Genomic_DNA"/>
</dbReference>
<dbReference type="CDD" id="cd06257">
    <property type="entry name" value="DnaJ"/>
    <property type="match status" value="1"/>
</dbReference>
<dbReference type="Gene3D" id="1.10.287.110">
    <property type="entry name" value="DnaJ domain"/>
    <property type="match status" value="1"/>
</dbReference>
<organism evidence="3 4">
    <name type="scientific">Catenaria anguillulae PL171</name>
    <dbReference type="NCBI Taxonomy" id="765915"/>
    <lineage>
        <taxon>Eukaryota</taxon>
        <taxon>Fungi</taxon>
        <taxon>Fungi incertae sedis</taxon>
        <taxon>Blastocladiomycota</taxon>
        <taxon>Blastocladiomycetes</taxon>
        <taxon>Blastocladiales</taxon>
        <taxon>Catenariaceae</taxon>
        <taxon>Catenaria</taxon>
    </lineage>
</organism>
<dbReference type="AlphaFoldDB" id="A0A1Y2HKN1"/>
<evidence type="ECO:0000313" key="3">
    <source>
        <dbReference type="EMBL" id="ORZ35157.1"/>
    </source>
</evidence>